<evidence type="ECO:0000259" key="2">
    <source>
        <dbReference type="Pfam" id="PF24747"/>
    </source>
</evidence>
<dbReference type="PANTHER" id="PTHR33177:SF74">
    <property type="entry name" value="PROTEIN GL2-INTERACTING REPRESSOR 1"/>
    <property type="match status" value="1"/>
</dbReference>
<evidence type="ECO:0000256" key="1">
    <source>
        <dbReference type="SAM" id="MobiDB-lite"/>
    </source>
</evidence>
<evidence type="ECO:0000313" key="3">
    <source>
        <dbReference type="EMBL" id="DAD18081.1"/>
    </source>
</evidence>
<proteinExistence type="predicted"/>
<feature type="compositionally biased region" description="Polar residues" evidence="1">
    <location>
        <begin position="24"/>
        <end position="42"/>
    </location>
</feature>
<comment type="caution">
    <text evidence="3">The sequence shown here is derived from an EMBL/GenBank/DDBJ whole genome shotgun (WGS) entry which is preliminary data.</text>
</comment>
<reference evidence="3 4" key="1">
    <citation type="journal article" date="2020" name="Mol. Biol. Evol.">
        <title>Distinct Expression and Methylation Patterns for Genes with Different Fates following a Single Whole-Genome Duplication in Flowering Plants.</title>
        <authorList>
            <person name="Shi T."/>
            <person name="Rahmani R.S."/>
            <person name="Gugger P.F."/>
            <person name="Wang M."/>
            <person name="Li H."/>
            <person name="Zhang Y."/>
            <person name="Li Z."/>
            <person name="Wang Q."/>
            <person name="Van de Peer Y."/>
            <person name="Marchal K."/>
            <person name="Chen J."/>
        </authorList>
    </citation>
    <scope>NUCLEOTIDE SEQUENCE [LARGE SCALE GENOMIC DNA]</scope>
    <source>
        <tissue evidence="3">Leaf</tissue>
    </source>
</reference>
<name>A0A822XG55_NELNU</name>
<dbReference type="InterPro" id="IPR055281">
    <property type="entry name" value="GIR1-2/SIED1"/>
</dbReference>
<protein>
    <recommendedName>
        <fullName evidence="2">GIR1-like zinc ribbon domain-containing protein</fullName>
    </recommendedName>
</protein>
<dbReference type="Proteomes" id="UP000607653">
    <property type="component" value="Unassembled WGS sequence"/>
</dbReference>
<sequence length="127" mass="13678">MGLSSPESYEYDKSNSKKSSSLSTFQMGSKPLSPNSTVSQDLGNDGPTEAAVVFQISASSPRNACSSSSSSSSSINSANDLNGITSYQNNSMVVAGCLRCLMYVMLWRQNPRCPRCHSSTTLNFFHE</sequence>
<organism evidence="3 4">
    <name type="scientific">Nelumbo nucifera</name>
    <name type="common">Sacred lotus</name>
    <dbReference type="NCBI Taxonomy" id="4432"/>
    <lineage>
        <taxon>Eukaryota</taxon>
        <taxon>Viridiplantae</taxon>
        <taxon>Streptophyta</taxon>
        <taxon>Embryophyta</taxon>
        <taxon>Tracheophyta</taxon>
        <taxon>Spermatophyta</taxon>
        <taxon>Magnoliopsida</taxon>
        <taxon>Proteales</taxon>
        <taxon>Nelumbonaceae</taxon>
        <taxon>Nelumbo</taxon>
    </lineage>
</organism>
<dbReference type="AlphaFoldDB" id="A0A822XG55"/>
<gene>
    <name evidence="3" type="ORF">HUJ06_019544</name>
</gene>
<feature type="region of interest" description="Disordered" evidence="1">
    <location>
        <begin position="1"/>
        <end position="46"/>
    </location>
</feature>
<keyword evidence="4" id="KW-1185">Reference proteome</keyword>
<dbReference type="EMBL" id="DUZY01000001">
    <property type="protein sequence ID" value="DAD18081.1"/>
    <property type="molecule type" value="Genomic_DNA"/>
</dbReference>
<accession>A0A822XG55</accession>
<evidence type="ECO:0000313" key="4">
    <source>
        <dbReference type="Proteomes" id="UP000607653"/>
    </source>
</evidence>
<dbReference type="Pfam" id="PF24747">
    <property type="entry name" value="Zn-ribbon_GIR1"/>
    <property type="match status" value="1"/>
</dbReference>
<dbReference type="InterPro" id="IPR056440">
    <property type="entry name" value="Zn-ribbon_GIR1"/>
</dbReference>
<dbReference type="PANTHER" id="PTHR33177">
    <property type="entry name" value="PUTATIVE-RELATED"/>
    <property type="match status" value="1"/>
</dbReference>
<feature type="domain" description="GIR1-like zinc ribbon" evidence="2">
    <location>
        <begin position="91"/>
        <end position="126"/>
    </location>
</feature>